<dbReference type="AlphaFoldDB" id="D7CWJ8"/>
<dbReference type="Pfam" id="PF08899">
    <property type="entry name" value="DUF1844"/>
    <property type="match status" value="1"/>
</dbReference>
<dbReference type="InterPro" id="IPR014995">
    <property type="entry name" value="DUF1844"/>
</dbReference>
<dbReference type="EMBL" id="CP002049">
    <property type="protein sequence ID" value="ADI14397.1"/>
    <property type="molecule type" value="Genomic_DNA"/>
</dbReference>
<name>D7CWJ8_TRURR</name>
<dbReference type="OrthoDB" id="69796at2"/>
<reference evidence="2" key="1">
    <citation type="submission" date="2010-05" db="EMBL/GenBank/DDBJ databases">
        <title>The complete genome of Truepera radiovictris DSM 17093.</title>
        <authorList>
            <consortium name="US DOE Joint Genome Institute (JGI-PGF)"/>
            <person name="Lucas S."/>
            <person name="Copeland A."/>
            <person name="Lapidus A."/>
            <person name="Glavina del Rio T."/>
            <person name="Dalin E."/>
            <person name="Tice H."/>
            <person name="Bruce D."/>
            <person name="Goodwin L."/>
            <person name="Pitluck S."/>
            <person name="Kyrpides N."/>
            <person name="Mavromatis K."/>
            <person name="Ovchinnikova G."/>
            <person name="Munk A.C."/>
            <person name="Detter J.C."/>
            <person name="Han C."/>
            <person name="Tapia R."/>
            <person name="Land M."/>
            <person name="Hauser L."/>
            <person name="Markowitz V."/>
            <person name="Cheng J.-F."/>
            <person name="Hugenholtz P."/>
            <person name="Woyke T."/>
            <person name="Wu D."/>
            <person name="Tindall B."/>
            <person name="Pomrenke H.G."/>
            <person name="Brambilla E."/>
            <person name="Klenk H.-P."/>
            <person name="Eisen J.A."/>
        </authorList>
    </citation>
    <scope>NUCLEOTIDE SEQUENCE [LARGE SCALE GENOMIC DNA]</scope>
    <source>
        <strain evidence="2">DSM 17093 / CIP 108686 / LMG 22925 / RQ-24</strain>
    </source>
</reference>
<protein>
    <recommendedName>
        <fullName evidence="3">DUF1844 domain-containing protein</fullName>
    </recommendedName>
</protein>
<sequence length="94" mass="10115">MADPRFIGLVHSLLSSAEAALGEEHSPMARHLSRDGLLARRTGERSLGLLLMLQDKTRGNLDDTEQSALHHAISTLQARLSAPGTPPERPDAPS</sequence>
<dbReference type="STRING" id="649638.Trad_1274"/>
<dbReference type="KEGG" id="tra:Trad_1274"/>
<evidence type="ECO:0000313" key="2">
    <source>
        <dbReference type="Proteomes" id="UP000000379"/>
    </source>
</evidence>
<organism evidence="1 2">
    <name type="scientific">Truepera radiovictrix (strain DSM 17093 / CIP 108686 / LMG 22925 / RQ-24)</name>
    <dbReference type="NCBI Taxonomy" id="649638"/>
    <lineage>
        <taxon>Bacteria</taxon>
        <taxon>Thermotogati</taxon>
        <taxon>Deinococcota</taxon>
        <taxon>Deinococci</taxon>
        <taxon>Trueperales</taxon>
        <taxon>Trueperaceae</taxon>
        <taxon>Truepera</taxon>
    </lineage>
</organism>
<accession>D7CWJ8</accession>
<gene>
    <name evidence="1" type="ordered locus">Trad_1274</name>
</gene>
<dbReference type="RefSeq" id="WP_013177767.1">
    <property type="nucleotide sequence ID" value="NC_014221.1"/>
</dbReference>
<keyword evidence="2" id="KW-1185">Reference proteome</keyword>
<evidence type="ECO:0008006" key="3">
    <source>
        <dbReference type="Google" id="ProtNLM"/>
    </source>
</evidence>
<dbReference type="eggNOG" id="ENOG502ZS64">
    <property type="taxonomic scope" value="Bacteria"/>
</dbReference>
<reference evidence="1 2" key="2">
    <citation type="journal article" date="2011" name="Stand. Genomic Sci.">
        <title>Complete genome sequence of Truepera radiovictrix type strain (RQ-24).</title>
        <authorList>
            <person name="Ivanova N."/>
            <person name="Rohde C."/>
            <person name="Munk C."/>
            <person name="Nolan M."/>
            <person name="Lucas S."/>
            <person name="Del Rio T.G."/>
            <person name="Tice H."/>
            <person name="Deshpande S."/>
            <person name="Cheng J.F."/>
            <person name="Tapia R."/>
            <person name="Han C."/>
            <person name="Goodwin L."/>
            <person name="Pitluck S."/>
            <person name="Liolios K."/>
            <person name="Mavromatis K."/>
            <person name="Mikhailova N."/>
            <person name="Pati A."/>
            <person name="Chen A."/>
            <person name="Palaniappan K."/>
            <person name="Land M."/>
            <person name="Hauser L."/>
            <person name="Chang Y.J."/>
            <person name="Jeffries C.D."/>
            <person name="Brambilla E."/>
            <person name="Rohde M."/>
            <person name="Goker M."/>
            <person name="Tindall B.J."/>
            <person name="Woyke T."/>
            <person name="Bristow J."/>
            <person name="Eisen J.A."/>
            <person name="Markowitz V."/>
            <person name="Hugenholtz P."/>
            <person name="Kyrpides N.C."/>
            <person name="Klenk H.P."/>
            <person name="Lapidus A."/>
        </authorList>
    </citation>
    <scope>NUCLEOTIDE SEQUENCE [LARGE SCALE GENOMIC DNA]</scope>
    <source>
        <strain evidence="2">DSM 17093 / CIP 108686 / LMG 22925 / RQ-24</strain>
    </source>
</reference>
<dbReference type="Proteomes" id="UP000000379">
    <property type="component" value="Chromosome"/>
</dbReference>
<dbReference type="HOGENOM" id="CLU_168847_0_0_0"/>
<evidence type="ECO:0000313" key="1">
    <source>
        <dbReference type="EMBL" id="ADI14397.1"/>
    </source>
</evidence>
<proteinExistence type="predicted"/>